<keyword evidence="1" id="KW-1133">Transmembrane helix</keyword>
<evidence type="ECO:0008006" key="4">
    <source>
        <dbReference type="Google" id="ProtNLM"/>
    </source>
</evidence>
<feature type="transmembrane region" description="Helical" evidence="1">
    <location>
        <begin position="16"/>
        <end position="38"/>
    </location>
</feature>
<feature type="transmembrane region" description="Helical" evidence="1">
    <location>
        <begin position="110"/>
        <end position="131"/>
    </location>
</feature>
<accession>A0ABR9RPY3</accession>
<comment type="caution">
    <text evidence="2">The sequence shown here is derived from an EMBL/GenBank/DDBJ whole genome shotgun (WGS) entry which is preliminary data.</text>
</comment>
<protein>
    <recommendedName>
        <fullName evidence="4">ATP synthase protein I</fullName>
    </recommendedName>
</protein>
<dbReference type="EMBL" id="JADCSA010000002">
    <property type="protein sequence ID" value="MBE7323626.1"/>
    <property type="molecule type" value="Genomic_DNA"/>
</dbReference>
<reference evidence="2 3" key="1">
    <citation type="submission" date="2020-10" db="EMBL/GenBank/DDBJ databases">
        <title>Nocardioides sp. isolated from sludge.</title>
        <authorList>
            <person name="Zhang X."/>
        </authorList>
    </citation>
    <scope>NUCLEOTIDE SEQUENCE [LARGE SCALE GENOMIC DNA]</scope>
    <source>
        <strain evidence="2 3">Y6</strain>
    </source>
</reference>
<organism evidence="2 3">
    <name type="scientific">Nocardioides malaquae</name>
    <dbReference type="NCBI Taxonomy" id="2773426"/>
    <lineage>
        <taxon>Bacteria</taxon>
        <taxon>Bacillati</taxon>
        <taxon>Actinomycetota</taxon>
        <taxon>Actinomycetes</taxon>
        <taxon>Propionibacteriales</taxon>
        <taxon>Nocardioidaceae</taxon>
        <taxon>Nocardioides</taxon>
    </lineage>
</organism>
<gene>
    <name evidence="2" type="ORF">IEQ44_03040</name>
</gene>
<evidence type="ECO:0000256" key="1">
    <source>
        <dbReference type="SAM" id="Phobius"/>
    </source>
</evidence>
<keyword evidence="3" id="KW-1185">Reference proteome</keyword>
<name>A0ABR9RPY3_9ACTN</name>
<keyword evidence="1" id="KW-0472">Membrane</keyword>
<dbReference type="Proteomes" id="UP000756387">
    <property type="component" value="Unassembled WGS sequence"/>
</dbReference>
<feature type="transmembrane region" description="Helical" evidence="1">
    <location>
        <begin position="77"/>
        <end position="98"/>
    </location>
</feature>
<keyword evidence="1" id="KW-0812">Transmembrane</keyword>
<sequence length="155" mass="15659">MTTETPERSADPGTRVLGGAMLVALGVSVVVTAAAALLGDSSAIAGAAVGGVSLTVVMAFGTYVVHVASNAVPALSLLVAIMTYALQIATMVAFFLVLERSGALGESVAGGWLLLGVVAASLTWSTAQIWFSTRARIPMYDLSRSTASRGQEAGA</sequence>
<feature type="transmembrane region" description="Helical" evidence="1">
    <location>
        <begin position="44"/>
        <end position="65"/>
    </location>
</feature>
<dbReference type="RefSeq" id="WP_193636938.1">
    <property type="nucleotide sequence ID" value="NZ_JADCSA010000002.1"/>
</dbReference>
<evidence type="ECO:0000313" key="2">
    <source>
        <dbReference type="EMBL" id="MBE7323626.1"/>
    </source>
</evidence>
<evidence type="ECO:0000313" key="3">
    <source>
        <dbReference type="Proteomes" id="UP000756387"/>
    </source>
</evidence>
<proteinExistence type="predicted"/>